<accession>A0A426YTA8</accession>
<evidence type="ECO:0000313" key="2">
    <source>
        <dbReference type="EMBL" id="RRT54958.1"/>
    </source>
</evidence>
<protein>
    <submittedName>
        <fullName evidence="2">Uncharacterized protein</fullName>
    </submittedName>
</protein>
<feature type="region of interest" description="Disordered" evidence="1">
    <location>
        <begin position="14"/>
        <end position="90"/>
    </location>
</feature>
<dbReference type="AlphaFoldDB" id="A0A426YTA8"/>
<evidence type="ECO:0000256" key="1">
    <source>
        <dbReference type="SAM" id="MobiDB-lite"/>
    </source>
</evidence>
<organism evidence="2 3">
    <name type="scientific">Ensete ventricosum</name>
    <name type="common">Abyssinian banana</name>
    <name type="synonym">Musa ensete</name>
    <dbReference type="NCBI Taxonomy" id="4639"/>
    <lineage>
        <taxon>Eukaryota</taxon>
        <taxon>Viridiplantae</taxon>
        <taxon>Streptophyta</taxon>
        <taxon>Embryophyta</taxon>
        <taxon>Tracheophyta</taxon>
        <taxon>Spermatophyta</taxon>
        <taxon>Magnoliopsida</taxon>
        <taxon>Liliopsida</taxon>
        <taxon>Zingiberales</taxon>
        <taxon>Musaceae</taxon>
        <taxon>Ensete</taxon>
    </lineage>
</organism>
<dbReference type="EMBL" id="AMZH03010329">
    <property type="protein sequence ID" value="RRT54958.1"/>
    <property type="molecule type" value="Genomic_DNA"/>
</dbReference>
<proteinExistence type="predicted"/>
<evidence type="ECO:0000313" key="3">
    <source>
        <dbReference type="Proteomes" id="UP000287651"/>
    </source>
</evidence>
<reference evidence="2 3" key="1">
    <citation type="journal article" date="2014" name="Agronomy (Basel)">
        <title>A Draft Genome Sequence for Ensete ventricosum, the Drought-Tolerant Tree Against Hunger.</title>
        <authorList>
            <person name="Harrison J."/>
            <person name="Moore K.A."/>
            <person name="Paszkiewicz K."/>
            <person name="Jones T."/>
            <person name="Grant M."/>
            <person name="Ambacheew D."/>
            <person name="Muzemil S."/>
            <person name="Studholme D.J."/>
        </authorList>
    </citation>
    <scope>NUCLEOTIDE SEQUENCE [LARGE SCALE GENOMIC DNA]</scope>
</reference>
<name>A0A426YTA8_ENSVE</name>
<sequence length="185" mass="20319">MCYLTIPNRVTKIKSNTSTSKRVPGAVVDDHRGPRGSVHRGTGSRDPPARSEQGSWQWRHGSGVGRDTSFEDDDDDDDLDPKQACRGTHTTKRIPLSGRGVKKYSAAACLPSSPSRRRSCLRIYYLVCCGIADEDIIAPHRRLRVDSTTFLVVDSPGLSLVSLFVSFLFPSIETGSGDTKHMSIK</sequence>
<dbReference type="Proteomes" id="UP000287651">
    <property type="component" value="Unassembled WGS sequence"/>
</dbReference>
<feature type="compositionally biased region" description="Acidic residues" evidence="1">
    <location>
        <begin position="70"/>
        <end position="79"/>
    </location>
</feature>
<gene>
    <name evidence="2" type="ORF">B296_00048784</name>
</gene>
<comment type="caution">
    <text evidence="2">The sequence shown here is derived from an EMBL/GenBank/DDBJ whole genome shotgun (WGS) entry which is preliminary data.</text>
</comment>